<organism evidence="2 3">
    <name type="scientific">Pseudonocardia yunnanensis</name>
    <dbReference type="NCBI Taxonomy" id="58107"/>
    <lineage>
        <taxon>Bacteria</taxon>
        <taxon>Bacillati</taxon>
        <taxon>Actinomycetota</taxon>
        <taxon>Actinomycetes</taxon>
        <taxon>Pseudonocardiales</taxon>
        <taxon>Pseudonocardiaceae</taxon>
        <taxon>Pseudonocardia</taxon>
    </lineage>
</organism>
<dbReference type="InterPro" id="IPR051908">
    <property type="entry name" value="Ribosomal_N-acetyltransferase"/>
</dbReference>
<name>A0ABW4EPV5_9PSEU</name>
<accession>A0ABW4EPV5</accession>
<feature type="domain" description="N-acetyltransferase" evidence="1">
    <location>
        <begin position="18"/>
        <end position="179"/>
    </location>
</feature>
<comment type="caution">
    <text evidence="2">The sequence shown here is derived from an EMBL/GenBank/DDBJ whole genome shotgun (WGS) entry which is preliminary data.</text>
</comment>
<dbReference type="PROSITE" id="PS51186">
    <property type="entry name" value="GNAT"/>
    <property type="match status" value="1"/>
</dbReference>
<sequence length="182" mass="20768">MIDADVFHNQPTLTGERVRLEPLTPAVLIDYLATVDDREVQRLTGSHERHDPDRIAQWLATRRDHHDRADWAAIRITDGVFLGEAVINQLDAHNASANYRILLGGPHLNQGYGTEITRLVVDYALGTGLHRLSLSVYDFNPRARRVYEKCGFVLEGRLRDALYWEGEWHDELVMGLLADDSR</sequence>
<dbReference type="InterPro" id="IPR016181">
    <property type="entry name" value="Acyl_CoA_acyltransferase"/>
</dbReference>
<evidence type="ECO:0000259" key="1">
    <source>
        <dbReference type="PROSITE" id="PS51186"/>
    </source>
</evidence>
<dbReference type="PANTHER" id="PTHR43441">
    <property type="entry name" value="RIBOSOMAL-PROTEIN-SERINE ACETYLTRANSFERASE"/>
    <property type="match status" value="1"/>
</dbReference>
<dbReference type="InterPro" id="IPR000182">
    <property type="entry name" value="GNAT_dom"/>
</dbReference>
<reference evidence="3" key="1">
    <citation type="journal article" date="2019" name="Int. J. Syst. Evol. Microbiol.">
        <title>The Global Catalogue of Microorganisms (GCM) 10K type strain sequencing project: providing services to taxonomists for standard genome sequencing and annotation.</title>
        <authorList>
            <consortium name="The Broad Institute Genomics Platform"/>
            <consortium name="The Broad Institute Genome Sequencing Center for Infectious Disease"/>
            <person name="Wu L."/>
            <person name="Ma J."/>
        </authorList>
    </citation>
    <scope>NUCLEOTIDE SEQUENCE [LARGE SCALE GENOMIC DNA]</scope>
    <source>
        <strain evidence="3">CCM 7043</strain>
    </source>
</reference>
<dbReference type="Proteomes" id="UP001597114">
    <property type="component" value="Unassembled WGS sequence"/>
</dbReference>
<dbReference type="PANTHER" id="PTHR43441:SF10">
    <property type="entry name" value="ACETYLTRANSFERASE"/>
    <property type="match status" value="1"/>
</dbReference>
<protein>
    <submittedName>
        <fullName evidence="2">GNAT family protein</fullName>
    </submittedName>
</protein>
<dbReference type="Gene3D" id="3.40.630.30">
    <property type="match status" value="1"/>
</dbReference>
<evidence type="ECO:0000313" key="3">
    <source>
        <dbReference type="Proteomes" id="UP001597114"/>
    </source>
</evidence>
<dbReference type="EMBL" id="JBHUCO010000002">
    <property type="protein sequence ID" value="MFD1516325.1"/>
    <property type="molecule type" value="Genomic_DNA"/>
</dbReference>
<keyword evidence="3" id="KW-1185">Reference proteome</keyword>
<dbReference type="SUPFAM" id="SSF55729">
    <property type="entry name" value="Acyl-CoA N-acyltransferases (Nat)"/>
    <property type="match status" value="1"/>
</dbReference>
<proteinExistence type="predicted"/>
<evidence type="ECO:0000313" key="2">
    <source>
        <dbReference type="EMBL" id="MFD1516325.1"/>
    </source>
</evidence>
<dbReference type="Pfam" id="PF13302">
    <property type="entry name" value="Acetyltransf_3"/>
    <property type="match status" value="1"/>
</dbReference>
<gene>
    <name evidence="2" type="ORF">ACFSJD_02435</name>
</gene>
<dbReference type="RefSeq" id="WP_344723154.1">
    <property type="nucleotide sequence ID" value="NZ_BAAAUS010000017.1"/>
</dbReference>